<dbReference type="GO" id="GO:0007052">
    <property type="term" value="P:mitotic spindle organization"/>
    <property type="evidence" value="ECO:0007669"/>
    <property type="project" value="EnsemblMetazoa"/>
</dbReference>
<dbReference type="GO" id="GO:0005819">
    <property type="term" value="C:spindle"/>
    <property type="evidence" value="ECO:0007669"/>
    <property type="project" value="EnsemblMetazoa"/>
</dbReference>
<dbReference type="FunCoup" id="B4JNG6">
    <property type="interactions" value="29"/>
</dbReference>
<evidence type="ECO:0000313" key="2">
    <source>
        <dbReference type="EMBL" id="EDV92259.1"/>
    </source>
</evidence>
<dbReference type="KEGG" id="dgr:6565889"/>
<keyword evidence="3" id="KW-1185">Reference proteome</keyword>
<protein>
    <submittedName>
        <fullName evidence="2">GH24146</fullName>
    </submittedName>
</protein>
<reference evidence="2 3" key="1">
    <citation type="journal article" date="2007" name="Nature">
        <title>Evolution of genes and genomes on the Drosophila phylogeny.</title>
        <authorList>
            <consortium name="Drosophila 12 Genomes Consortium"/>
            <person name="Clark A.G."/>
            <person name="Eisen M.B."/>
            <person name="Smith D.R."/>
            <person name="Bergman C.M."/>
            <person name="Oliver B."/>
            <person name="Markow T.A."/>
            <person name="Kaufman T.C."/>
            <person name="Kellis M."/>
            <person name="Gelbart W."/>
            <person name="Iyer V.N."/>
            <person name="Pollard D.A."/>
            <person name="Sackton T.B."/>
            <person name="Larracuente A.M."/>
            <person name="Singh N.D."/>
            <person name="Abad J.P."/>
            <person name="Abt D.N."/>
            <person name="Adryan B."/>
            <person name="Aguade M."/>
            <person name="Akashi H."/>
            <person name="Anderson W.W."/>
            <person name="Aquadro C.F."/>
            <person name="Ardell D.H."/>
            <person name="Arguello R."/>
            <person name="Artieri C.G."/>
            <person name="Barbash D.A."/>
            <person name="Barker D."/>
            <person name="Barsanti P."/>
            <person name="Batterham P."/>
            <person name="Batzoglou S."/>
            <person name="Begun D."/>
            <person name="Bhutkar A."/>
            <person name="Blanco E."/>
            <person name="Bosak S.A."/>
            <person name="Bradley R.K."/>
            <person name="Brand A.D."/>
            <person name="Brent M.R."/>
            <person name="Brooks A.N."/>
            <person name="Brown R.H."/>
            <person name="Butlin R.K."/>
            <person name="Caggese C."/>
            <person name="Calvi B.R."/>
            <person name="Bernardo de Carvalho A."/>
            <person name="Caspi A."/>
            <person name="Castrezana S."/>
            <person name="Celniker S.E."/>
            <person name="Chang J.L."/>
            <person name="Chapple C."/>
            <person name="Chatterji S."/>
            <person name="Chinwalla A."/>
            <person name="Civetta A."/>
            <person name="Clifton S.W."/>
            <person name="Comeron J.M."/>
            <person name="Costello J.C."/>
            <person name="Coyne J.A."/>
            <person name="Daub J."/>
            <person name="David R.G."/>
            <person name="Delcher A.L."/>
            <person name="Delehaunty K."/>
            <person name="Do C.B."/>
            <person name="Ebling H."/>
            <person name="Edwards K."/>
            <person name="Eickbush T."/>
            <person name="Evans J.D."/>
            <person name="Filipski A."/>
            <person name="Findeiss S."/>
            <person name="Freyhult E."/>
            <person name="Fulton L."/>
            <person name="Fulton R."/>
            <person name="Garcia A.C."/>
            <person name="Gardiner A."/>
            <person name="Garfield D.A."/>
            <person name="Garvin B.E."/>
            <person name="Gibson G."/>
            <person name="Gilbert D."/>
            <person name="Gnerre S."/>
            <person name="Godfrey J."/>
            <person name="Good R."/>
            <person name="Gotea V."/>
            <person name="Gravely B."/>
            <person name="Greenberg A.J."/>
            <person name="Griffiths-Jones S."/>
            <person name="Gross S."/>
            <person name="Guigo R."/>
            <person name="Gustafson E.A."/>
            <person name="Haerty W."/>
            <person name="Hahn M.W."/>
            <person name="Halligan D.L."/>
            <person name="Halpern A.L."/>
            <person name="Halter G.M."/>
            <person name="Han M.V."/>
            <person name="Heger A."/>
            <person name="Hillier L."/>
            <person name="Hinrichs A.S."/>
            <person name="Holmes I."/>
            <person name="Hoskins R.A."/>
            <person name="Hubisz M.J."/>
            <person name="Hultmark D."/>
            <person name="Huntley M.A."/>
            <person name="Jaffe D.B."/>
            <person name="Jagadeeshan S."/>
            <person name="Jeck W.R."/>
            <person name="Johnson J."/>
            <person name="Jones C.D."/>
            <person name="Jordan W.C."/>
            <person name="Karpen G.H."/>
            <person name="Kataoka E."/>
            <person name="Keightley P.D."/>
            <person name="Kheradpour P."/>
            <person name="Kirkness E.F."/>
            <person name="Koerich L.B."/>
            <person name="Kristiansen K."/>
            <person name="Kudrna D."/>
            <person name="Kulathinal R.J."/>
            <person name="Kumar S."/>
            <person name="Kwok R."/>
            <person name="Lander E."/>
            <person name="Langley C.H."/>
            <person name="Lapoint R."/>
            <person name="Lazzaro B.P."/>
            <person name="Lee S.J."/>
            <person name="Levesque L."/>
            <person name="Li R."/>
            <person name="Lin C.F."/>
            <person name="Lin M.F."/>
            <person name="Lindblad-Toh K."/>
            <person name="Llopart A."/>
            <person name="Long M."/>
            <person name="Low L."/>
            <person name="Lozovsky E."/>
            <person name="Lu J."/>
            <person name="Luo M."/>
            <person name="Machado C.A."/>
            <person name="Makalowski W."/>
            <person name="Marzo M."/>
            <person name="Matsuda M."/>
            <person name="Matzkin L."/>
            <person name="McAllister B."/>
            <person name="McBride C.S."/>
            <person name="McKernan B."/>
            <person name="McKernan K."/>
            <person name="Mendez-Lago M."/>
            <person name="Minx P."/>
            <person name="Mollenhauer M.U."/>
            <person name="Montooth K."/>
            <person name="Mount S.M."/>
            <person name="Mu X."/>
            <person name="Myers E."/>
            <person name="Negre B."/>
            <person name="Newfeld S."/>
            <person name="Nielsen R."/>
            <person name="Noor M.A."/>
            <person name="O'Grady P."/>
            <person name="Pachter L."/>
            <person name="Papaceit M."/>
            <person name="Parisi M.J."/>
            <person name="Parisi M."/>
            <person name="Parts L."/>
            <person name="Pedersen J.S."/>
            <person name="Pesole G."/>
            <person name="Phillippy A.M."/>
            <person name="Ponting C.P."/>
            <person name="Pop M."/>
            <person name="Porcelli D."/>
            <person name="Powell J.R."/>
            <person name="Prohaska S."/>
            <person name="Pruitt K."/>
            <person name="Puig M."/>
            <person name="Quesneville H."/>
            <person name="Ram K.R."/>
            <person name="Rand D."/>
            <person name="Rasmussen M.D."/>
            <person name="Reed L.K."/>
            <person name="Reenan R."/>
            <person name="Reily A."/>
            <person name="Remington K.A."/>
            <person name="Rieger T.T."/>
            <person name="Ritchie M.G."/>
            <person name="Robin C."/>
            <person name="Rogers Y.H."/>
            <person name="Rohde C."/>
            <person name="Rozas J."/>
            <person name="Rubenfield M.J."/>
            <person name="Ruiz A."/>
            <person name="Russo S."/>
            <person name="Salzberg S.L."/>
            <person name="Sanchez-Gracia A."/>
            <person name="Saranga D.J."/>
            <person name="Sato H."/>
            <person name="Schaeffer S.W."/>
            <person name="Schatz M.C."/>
            <person name="Schlenke T."/>
            <person name="Schwartz R."/>
            <person name="Segarra C."/>
            <person name="Singh R.S."/>
            <person name="Sirot L."/>
            <person name="Sirota M."/>
            <person name="Sisneros N.B."/>
            <person name="Smith C.D."/>
            <person name="Smith T.F."/>
            <person name="Spieth J."/>
            <person name="Stage D.E."/>
            <person name="Stark A."/>
            <person name="Stephan W."/>
            <person name="Strausberg R.L."/>
            <person name="Strempel S."/>
            <person name="Sturgill D."/>
            <person name="Sutton G."/>
            <person name="Sutton G.G."/>
            <person name="Tao W."/>
            <person name="Teichmann S."/>
            <person name="Tobari Y.N."/>
            <person name="Tomimura Y."/>
            <person name="Tsolas J.M."/>
            <person name="Valente V.L."/>
            <person name="Venter E."/>
            <person name="Venter J.C."/>
            <person name="Vicario S."/>
            <person name="Vieira F.G."/>
            <person name="Vilella A.J."/>
            <person name="Villasante A."/>
            <person name="Walenz B."/>
            <person name="Wang J."/>
            <person name="Wasserman M."/>
            <person name="Watts T."/>
            <person name="Wilson D."/>
            <person name="Wilson R.K."/>
            <person name="Wing R.A."/>
            <person name="Wolfner M.F."/>
            <person name="Wong A."/>
            <person name="Wong G.K."/>
            <person name="Wu C.I."/>
            <person name="Wu G."/>
            <person name="Yamamoto D."/>
            <person name="Yang H.P."/>
            <person name="Yang S.P."/>
            <person name="Yorke J.A."/>
            <person name="Yoshida K."/>
            <person name="Zdobnov E."/>
            <person name="Zhang P."/>
            <person name="Zhang Y."/>
            <person name="Zimin A.V."/>
            <person name="Baldwin J."/>
            <person name="Abdouelleil A."/>
            <person name="Abdulkadir J."/>
            <person name="Abebe A."/>
            <person name="Abera B."/>
            <person name="Abreu J."/>
            <person name="Acer S.C."/>
            <person name="Aftuck L."/>
            <person name="Alexander A."/>
            <person name="An P."/>
            <person name="Anderson E."/>
            <person name="Anderson S."/>
            <person name="Arachi H."/>
            <person name="Azer M."/>
            <person name="Bachantsang P."/>
            <person name="Barry A."/>
            <person name="Bayul T."/>
            <person name="Berlin A."/>
            <person name="Bessette D."/>
            <person name="Bloom T."/>
            <person name="Blye J."/>
            <person name="Boguslavskiy L."/>
            <person name="Bonnet C."/>
            <person name="Boukhgalter B."/>
            <person name="Bourzgui I."/>
            <person name="Brown A."/>
            <person name="Cahill P."/>
            <person name="Channer S."/>
            <person name="Cheshatsang Y."/>
            <person name="Chuda L."/>
            <person name="Citroen M."/>
            <person name="Collymore A."/>
            <person name="Cooke P."/>
            <person name="Costello M."/>
            <person name="D'Aco K."/>
            <person name="Daza R."/>
            <person name="De Haan G."/>
            <person name="DeGray S."/>
            <person name="DeMaso C."/>
            <person name="Dhargay N."/>
            <person name="Dooley K."/>
            <person name="Dooley E."/>
            <person name="Doricent M."/>
            <person name="Dorje P."/>
            <person name="Dorjee K."/>
            <person name="Dupes A."/>
            <person name="Elong R."/>
            <person name="Falk J."/>
            <person name="Farina A."/>
            <person name="Faro S."/>
            <person name="Ferguson D."/>
            <person name="Fisher S."/>
            <person name="Foley C.D."/>
            <person name="Franke A."/>
            <person name="Friedrich D."/>
            <person name="Gadbois L."/>
            <person name="Gearin G."/>
            <person name="Gearin C.R."/>
            <person name="Giannoukos G."/>
            <person name="Goode T."/>
            <person name="Graham J."/>
            <person name="Grandbois E."/>
            <person name="Grewal S."/>
            <person name="Gyaltsen K."/>
            <person name="Hafez N."/>
            <person name="Hagos B."/>
            <person name="Hall J."/>
            <person name="Henson C."/>
            <person name="Hollinger A."/>
            <person name="Honan T."/>
            <person name="Huard M.D."/>
            <person name="Hughes L."/>
            <person name="Hurhula B."/>
            <person name="Husby M.E."/>
            <person name="Kamat A."/>
            <person name="Kanga B."/>
            <person name="Kashin S."/>
            <person name="Khazanovich D."/>
            <person name="Kisner P."/>
            <person name="Lance K."/>
            <person name="Lara M."/>
            <person name="Lee W."/>
            <person name="Lennon N."/>
            <person name="Letendre F."/>
            <person name="LeVine R."/>
            <person name="Lipovsky A."/>
            <person name="Liu X."/>
            <person name="Liu J."/>
            <person name="Liu S."/>
            <person name="Lokyitsang T."/>
            <person name="Lokyitsang Y."/>
            <person name="Lubonja R."/>
            <person name="Lui A."/>
            <person name="MacDonald P."/>
            <person name="Magnisalis V."/>
            <person name="Maru K."/>
            <person name="Matthews C."/>
            <person name="McCusker W."/>
            <person name="McDonough S."/>
            <person name="Mehta T."/>
            <person name="Meldrim J."/>
            <person name="Meneus L."/>
            <person name="Mihai O."/>
            <person name="Mihalev A."/>
            <person name="Mihova T."/>
            <person name="Mittelman R."/>
            <person name="Mlenga V."/>
            <person name="Montmayeur A."/>
            <person name="Mulrain L."/>
            <person name="Navidi A."/>
            <person name="Naylor J."/>
            <person name="Negash T."/>
            <person name="Nguyen T."/>
            <person name="Nguyen N."/>
            <person name="Nicol R."/>
            <person name="Norbu C."/>
            <person name="Norbu N."/>
            <person name="Novod N."/>
            <person name="O'Neill B."/>
            <person name="Osman S."/>
            <person name="Markiewicz E."/>
            <person name="Oyono O.L."/>
            <person name="Patti C."/>
            <person name="Phunkhang P."/>
            <person name="Pierre F."/>
            <person name="Priest M."/>
            <person name="Raghuraman S."/>
            <person name="Rege F."/>
            <person name="Reyes R."/>
            <person name="Rise C."/>
            <person name="Rogov P."/>
            <person name="Ross K."/>
            <person name="Ryan E."/>
            <person name="Settipalli S."/>
            <person name="Shea T."/>
            <person name="Sherpa N."/>
            <person name="Shi L."/>
            <person name="Shih D."/>
            <person name="Sparrow T."/>
            <person name="Spaulding J."/>
            <person name="Stalker J."/>
            <person name="Stange-Thomann N."/>
            <person name="Stavropoulos S."/>
            <person name="Stone C."/>
            <person name="Strader C."/>
            <person name="Tesfaye S."/>
            <person name="Thomson T."/>
            <person name="Thoulutsang Y."/>
            <person name="Thoulutsang D."/>
            <person name="Topham K."/>
            <person name="Topping I."/>
            <person name="Tsamla T."/>
            <person name="Vassiliev H."/>
            <person name="Vo A."/>
            <person name="Wangchuk T."/>
            <person name="Wangdi T."/>
            <person name="Weiand M."/>
            <person name="Wilkinson J."/>
            <person name="Wilson A."/>
            <person name="Yadav S."/>
            <person name="Young G."/>
            <person name="Yu Q."/>
            <person name="Zembek L."/>
            <person name="Zhong D."/>
            <person name="Zimmer A."/>
            <person name="Zwirko Z."/>
            <person name="Jaffe D.B."/>
            <person name="Alvarez P."/>
            <person name="Brockman W."/>
            <person name="Butler J."/>
            <person name="Chin C."/>
            <person name="Gnerre S."/>
            <person name="Grabherr M."/>
            <person name="Kleber M."/>
            <person name="Mauceli E."/>
            <person name="MacCallum I."/>
        </authorList>
    </citation>
    <scope>NUCLEOTIDE SEQUENCE [LARGE SCALE GENOMIC DNA]</scope>
    <source>
        <strain evidence="3">Tucson 15287-2541.00</strain>
    </source>
</reference>
<dbReference type="Proteomes" id="UP000001070">
    <property type="component" value="Unassembled WGS sequence"/>
</dbReference>
<dbReference type="GO" id="GO:0070652">
    <property type="term" value="C:HAUS complex"/>
    <property type="evidence" value="ECO:0007669"/>
    <property type="project" value="EnsemblMetazoa"/>
</dbReference>
<accession>B4JNG6</accession>
<name>B4JNG6_DROGR</name>
<dbReference type="eggNOG" id="ENOG502TBCP">
    <property type="taxonomic scope" value="Eukaryota"/>
</dbReference>
<dbReference type="GO" id="GO:0090221">
    <property type="term" value="P:mitotic spindle-templated microtubule nucleation"/>
    <property type="evidence" value="ECO:0007669"/>
    <property type="project" value="EnsemblMetazoa"/>
</dbReference>
<sequence>MTESKDDVQFQDDIQYLLHLEAVKRFVEEKKNVYRQVEEHVRNYIEAKLEYKHEFERLVNLVTQVKLCSAMEEQKKLIDVKYVTNVSDQLSKICEKISSDKRPIDLDEHTLDEFKLQLEKEQRPRTKLTKQQLSYANNRETLNSLRTMLDKAENDFQKTTLAAINQLTIDLQPPTMQQQSPQETNDLPSS</sequence>
<dbReference type="STRING" id="7222.B4JNG6"/>
<dbReference type="OrthoDB" id="7947102at2759"/>
<dbReference type="OMA" id="KCEYQRE"/>
<feature type="region of interest" description="Disordered" evidence="1">
    <location>
        <begin position="171"/>
        <end position="190"/>
    </location>
</feature>
<dbReference type="GO" id="GO:0007088">
    <property type="term" value="P:regulation of mitotic nuclear division"/>
    <property type="evidence" value="ECO:0007669"/>
    <property type="project" value="EnsemblMetazoa"/>
</dbReference>
<dbReference type="HOGENOM" id="CLU_117821_0_0_1"/>
<evidence type="ECO:0000313" key="3">
    <source>
        <dbReference type="Proteomes" id="UP000001070"/>
    </source>
</evidence>
<dbReference type="PhylomeDB" id="B4JNG6"/>
<organism evidence="3">
    <name type="scientific">Drosophila grimshawi</name>
    <name type="common">Hawaiian fruit fly</name>
    <name type="synonym">Idiomyia grimshawi</name>
    <dbReference type="NCBI Taxonomy" id="7222"/>
    <lineage>
        <taxon>Eukaryota</taxon>
        <taxon>Metazoa</taxon>
        <taxon>Ecdysozoa</taxon>
        <taxon>Arthropoda</taxon>
        <taxon>Hexapoda</taxon>
        <taxon>Insecta</taxon>
        <taxon>Pterygota</taxon>
        <taxon>Neoptera</taxon>
        <taxon>Endopterygota</taxon>
        <taxon>Diptera</taxon>
        <taxon>Brachycera</taxon>
        <taxon>Muscomorpha</taxon>
        <taxon>Ephydroidea</taxon>
        <taxon>Drosophilidae</taxon>
        <taxon>Drosophila</taxon>
        <taxon>Hawaiian Drosophila</taxon>
    </lineage>
</organism>
<gene>
    <name evidence="2" type="primary">Dgri\GH24146</name>
    <name evidence="2" type="ORF">Dgri_GH24146</name>
</gene>
<dbReference type="AlphaFoldDB" id="B4JNG6"/>
<evidence type="ECO:0000256" key="1">
    <source>
        <dbReference type="SAM" id="MobiDB-lite"/>
    </source>
</evidence>
<dbReference type="InParanoid" id="B4JNG6"/>
<proteinExistence type="predicted"/>
<dbReference type="EMBL" id="CH916371">
    <property type="protein sequence ID" value="EDV92259.1"/>
    <property type="molecule type" value="Genomic_DNA"/>
</dbReference>